<organism evidence="1 2">
    <name type="scientific">Pyropia yezoensis</name>
    <name type="common">Susabi-nori</name>
    <name type="synonym">Porphyra yezoensis</name>
    <dbReference type="NCBI Taxonomy" id="2788"/>
    <lineage>
        <taxon>Eukaryota</taxon>
        <taxon>Rhodophyta</taxon>
        <taxon>Bangiophyceae</taxon>
        <taxon>Bangiales</taxon>
        <taxon>Bangiaceae</taxon>
        <taxon>Pyropia</taxon>
    </lineage>
</organism>
<evidence type="ECO:0000313" key="1">
    <source>
        <dbReference type="EMBL" id="KAK1860341.1"/>
    </source>
</evidence>
<keyword evidence="2" id="KW-1185">Reference proteome</keyword>
<evidence type="ECO:0000313" key="2">
    <source>
        <dbReference type="Proteomes" id="UP000798662"/>
    </source>
</evidence>
<dbReference type="EMBL" id="CM020618">
    <property type="protein sequence ID" value="KAK1860341.1"/>
    <property type="molecule type" value="Genomic_DNA"/>
</dbReference>
<proteinExistence type="predicted"/>
<name>A0ACC3BQR7_PYRYE</name>
<dbReference type="Proteomes" id="UP000798662">
    <property type="component" value="Chromosome 1"/>
</dbReference>
<sequence length="575" mass="56551">MACRGLSTLRAAAVATATGPRLRPLPSAAAIATALQQRLPRGGSPAAAVTPPALSTWRAAAGGPACPSYAQRAGTAPSSVSAHPSRPQALLRGGRSSAPPPPLLCRRRCLSAAAAPPPPPDEPPRGKPFLLADIGEGITTVTLSSWKVAVGDTVAAFDPISEVASDKASVEITAPWGGVIRGLAVAEGDTALVGKPLCWIDPGGEGGANDGTGGNDLASAAAAAEAGGGAAAVGASVAAGGGGGSGNGRAPASAADAREAPAAAAPAGRARVLAAPAVRARAREAGVDLARVDGTGPGGRVLAADVARVAAAAAAALPQDGAPFPPAAAAAAVADHREAVVQVPLTPVRSAMVRTMTDAAAIPHLRLITPVDVTALVGLRRPAPVKLTYLPFFIRATSMALTAHPALNATFPAPHDAVHVHAGHHISVAVDTPAGLHVPTVRDAARRPVTQLAAEVARLARAAAAGRLGVAEVSGGTVGLSNIGALGGRPPPAATAGAAADGDGPPPPAGGMVGLPLLLPPQVLIGAVGDIVWEPRLDADGSVTRRAVVQVCWAADHRVVEGGAVARLRHHTPIS</sequence>
<protein>
    <submittedName>
        <fullName evidence="1">Uncharacterized protein</fullName>
    </submittedName>
</protein>
<accession>A0ACC3BQR7</accession>
<gene>
    <name evidence="1" type="ORF">I4F81_002930</name>
</gene>
<comment type="caution">
    <text evidence="1">The sequence shown here is derived from an EMBL/GenBank/DDBJ whole genome shotgun (WGS) entry which is preliminary data.</text>
</comment>
<reference evidence="1" key="1">
    <citation type="submission" date="2019-11" db="EMBL/GenBank/DDBJ databases">
        <title>Nori genome reveals adaptations in red seaweeds to the harsh intertidal environment.</title>
        <authorList>
            <person name="Wang D."/>
            <person name="Mao Y."/>
        </authorList>
    </citation>
    <scope>NUCLEOTIDE SEQUENCE</scope>
    <source>
        <tissue evidence="1">Gametophyte</tissue>
    </source>
</reference>